<dbReference type="InterPro" id="IPR027417">
    <property type="entry name" value="P-loop_NTPase"/>
</dbReference>
<gene>
    <name evidence="7" type="primary">20196356</name>
    <name evidence="6" type="ORF">HELRODRAFT_136734</name>
</gene>
<dbReference type="EMBL" id="KB097753">
    <property type="protein sequence ID" value="ESN90756.1"/>
    <property type="molecule type" value="Genomic_DNA"/>
</dbReference>
<dbReference type="InterPro" id="IPR014001">
    <property type="entry name" value="Helicase_ATP-bd"/>
</dbReference>
<name>T1EIF6_HELRO</name>
<dbReference type="EMBL" id="AMQM01002392">
    <property type="status" value="NOT_ANNOTATED_CDS"/>
    <property type="molecule type" value="Genomic_DNA"/>
</dbReference>
<dbReference type="CTD" id="20196356"/>
<keyword evidence="2" id="KW-0378">Hydrolase</keyword>
<evidence type="ECO:0000256" key="4">
    <source>
        <dbReference type="ARBA" id="ARBA00047984"/>
    </source>
</evidence>
<dbReference type="GO" id="GO:0005634">
    <property type="term" value="C:nucleus"/>
    <property type="evidence" value="ECO:0007669"/>
    <property type="project" value="UniProtKB-ARBA"/>
</dbReference>
<reference evidence="7" key="3">
    <citation type="submission" date="2015-06" db="UniProtKB">
        <authorList>
            <consortium name="EnsemblMetazoa"/>
        </authorList>
    </citation>
    <scope>IDENTIFICATION</scope>
</reference>
<accession>T1EIF6</accession>
<sequence>ADEINRLPIYRQKKLIKKEIRDNDSLVLVGETGSGKTTQVPKFVFQANINRYKCIAVTQPRRVAAVSLAKRVAVELGSELGHTVGYIVRFDSNTSTNTRIIFMTDGMLLREALLDPLL</sequence>
<dbReference type="PANTHER" id="PTHR18934:SF118">
    <property type="entry name" value="ATP-DEPENDENT RNA HELICASE DHX33"/>
    <property type="match status" value="1"/>
</dbReference>
<dbReference type="Proteomes" id="UP000015101">
    <property type="component" value="Unassembled WGS sequence"/>
</dbReference>
<keyword evidence="3" id="KW-0067">ATP-binding</keyword>
<protein>
    <recommendedName>
        <fullName evidence="1">RNA helicase</fullName>
        <ecNumber evidence="1">3.6.4.13</ecNumber>
    </recommendedName>
</protein>
<dbReference type="OMA" id="PHATHIF"/>
<reference evidence="8" key="1">
    <citation type="submission" date="2012-12" db="EMBL/GenBank/DDBJ databases">
        <authorList>
            <person name="Hellsten U."/>
            <person name="Grimwood J."/>
            <person name="Chapman J.A."/>
            <person name="Shapiro H."/>
            <person name="Aerts A."/>
            <person name="Otillar R.P."/>
            <person name="Terry A.Y."/>
            <person name="Boore J.L."/>
            <person name="Simakov O."/>
            <person name="Marletaz F."/>
            <person name="Cho S.-J."/>
            <person name="Edsinger-Gonzales E."/>
            <person name="Havlak P."/>
            <person name="Kuo D.-H."/>
            <person name="Larsson T."/>
            <person name="Lv J."/>
            <person name="Arendt D."/>
            <person name="Savage R."/>
            <person name="Osoegawa K."/>
            <person name="de Jong P."/>
            <person name="Lindberg D.R."/>
            <person name="Seaver E.C."/>
            <person name="Weisblat D.A."/>
            <person name="Putnam N.H."/>
            <person name="Grigoriev I.V."/>
            <person name="Rokhsar D.S."/>
        </authorList>
    </citation>
    <scope>NUCLEOTIDE SEQUENCE</scope>
</reference>
<dbReference type="EnsemblMetazoa" id="HelroT136734">
    <property type="protein sequence ID" value="HelroP136734"/>
    <property type="gene ID" value="HelroG136734"/>
</dbReference>
<dbReference type="InParanoid" id="T1EIF6"/>
<reference evidence="6 8" key="2">
    <citation type="journal article" date="2013" name="Nature">
        <title>Insights into bilaterian evolution from three spiralian genomes.</title>
        <authorList>
            <person name="Simakov O."/>
            <person name="Marletaz F."/>
            <person name="Cho S.J."/>
            <person name="Edsinger-Gonzales E."/>
            <person name="Havlak P."/>
            <person name="Hellsten U."/>
            <person name="Kuo D.H."/>
            <person name="Larsson T."/>
            <person name="Lv J."/>
            <person name="Arendt D."/>
            <person name="Savage R."/>
            <person name="Osoegawa K."/>
            <person name="de Jong P."/>
            <person name="Grimwood J."/>
            <person name="Chapman J.A."/>
            <person name="Shapiro H."/>
            <person name="Aerts A."/>
            <person name="Otillar R.P."/>
            <person name="Terry A.Y."/>
            <person name="Boore J.L."/>
            <person name="Grigoriev I.V."/>
            <person name="Lindberg D.R."/>
            <person name="Seaver E.C."/>
            <person name="Weisblat D.A."/>
            <person name="Putnam N.H."/>
            <person name="Rokhsar D.S."/>
        </authorList>
    </citation>
    <scope>NUCLEOTIDE SEQUENCE</scope>
</reference>
<dbReference type="GO" id="GO:0003724">
    <property type="term" value="F:RNA helicase activity"/>
    <property type="evidence" value="ECO:0007669"/>
    <property type="project" value="UniProtKB-EC"/>
</dbReference>
<keyword evidence="8" id="KW-1185">Reference proteome</keyword>
<dbReference type="GeneID" id="20196356"/>
<dbReference type="EC" id="3.6.4.13" evidence="1"/>
<comment type="catalytic activity">
    <reaction evidence="4">
        <text>ATP + H2O = ADP + phosphate + H(+)</text>
        <dbReference type="Rhea" id="RHEA:13065"/>
        <dbReference type="ChEBI" id="CHEBI:15377"/>
        <dbReference type="ChEBI" id="CHEBI:15378"/>
        <dbReference type="ChEBI" id="CHEBI:30616"/>
        <dbReference type="ChEBI" id="CHEBI:43474"/>
        <dbReference type="ChEBI" id="CHEBI:456216"/>
        <dbReference type="EC" id="3.6.4.13"/>
    </reaction>
</comment>
<proteinExistence type="predicted"/>
<dbReference type="PANTHER" id="PTHR18934">
    <property type="entry name" value="ATP-DEPENDENT RNA HELICASE"/>
    <property type="match status" value="1"/>
</dbReference>
<evidence type="ECO:0000256" key="3">
    <source>
        <dbReference type="ARBA" id="ARBA00022806"/>
    </source>
</evidence>
<dbReference type="SUPFAM" id="SSF52540">
    <property type="entry name" value="P-loop containing nucleoside triphosphate hydrolases"/>
    <property type="match status" value="1"/>
</dbReference>
<evidence type="ECO:0000256" key="2">
    <source>
        <dbReference type="ARBA" id="ARBA00022801"/>
    </source>
</evidence>
<dbReference type="STRING" id="6412.T1EIF6"/>
<dbReference type="OrthoDB" id="10253254at2759"/>
<keyword evidence="3" id="KW-0347">Helicase</keyword>
<evidence type="ECO:0000313" key="6">
    <source>
        <dbReference type="EMBL" id="ESN90756.1"/>
    </source>
</evidence>
<evidence type="ECO:0000313" key="7">
    <source>
        <dbReference type="EnsemblMetazoa" id="HelroP136734"/>
    </source>
</evidence>
<evidence type="ECO:0000256" key="1">
    <source>
        <dbReference type="ARBA" id="ARBA00012552"/>
    </source>
</evidence>
<dbReference type="Gene3D" id="3.40.50.300">
    <property type="entry name" value="P-loop containing nucleotide triphosphate hydrolases"/>
    <property type="match status" value="1"/>
</dbReference>
<dbReference type="PROSITE" id="PS51192">
    <property type="entry name" value="HELICASE_ATP_BIND_1"/>
    <property type="match status" value="1"/>
</dbReference>
<evidence type="ECO:0000313" key="8">
    <source>
        <dbReference type="Proteomes" id="UP000015101"/>
    </source>
</evidence>
<feature type="domain" description="Helicase ATP-binding" evidence="5">
    <location>
        <begin position="17"/>
        <end position="118"/>
    </location>
</feature>
<organism evidence="7 8">
    <name type="scientific">Helobdella robusta</name>
    <name type="common">Californian leech</name>
    <dbReference type="NCBI Taxonomy" id="6412"/>
    <lineage>
        <taxon>Eukaryota</taxon>
        <taxon>Metazoa</taxon>
        <taxon>Spiralia</taxon>
        <taxon>Lophotrochozoa</taxon>
        <taxon>Annelida</taxon>
        <taxon>Clitellata</taxon>
        <taxon>Hirudinea</taxon>
        <taxon>Rhynchobdellida</taxon>
        <taxon>Glossiphoniidae</taxon>
        <taxon>Helobdella</taxon>
    </lineage>
</organism>
<dbReference type="AlphaFoldDB" id="T1EIF6"/>
<dbReference type="KEGG" id="hro:HELRODRAFT_136734"/>
<dbReference type="GO" id="GO:0016787">
    <property type="term" value="F:hydrolase activity"/>
    <property type="evidence" value="ECO:0007669"/>
    <property type="project" value="UniProtKB-KW"/>
</dbReference>
<keyword evidence="3" id="KW-0547">Nucleotide-binding</keyword>
<dbReference type="RefSeq" id="XP_009031625.1">
    <property type="nucleotide sequence ID" value="XM_009033377.1"/>
</dbReference>
<evidence type="ECO:0000259" key="5">
    <source>
        <dbReference type="PROSITE" id="PS51192"/>
    </source>
</evidence>
<dbReference type="eggNOG" id="KOG0922">
    <property type="taxonomic scope" value="Eukaryota"/>
</dbReference>
<dbReference type="HOGENOM" id="CLU_001832_10_1_1"/>